<dbReference type="Pfam" id="PF05035">
    <property type="entry name" value="DGOK"/>
    <property type="match status" value="1"/>
</dbReference>
<accession>A0A1P8K3V2</accession>
<dbReference type="InterPro" id="IPR042257">
    <property type="entry name" value="DGOK_C"/>
</dbReference>
<keyword evidence="1" id="KW-0418">Kinase</keyword>
<dbReference type="GO" id="GO:0034194">
    <property type="term" value="P:D-galactonate catabolic process"/>
    <property type="evidence" value="ECO:0007669"/>
    <property type="project" value="InterPro"/>
</dbReference>
<dbReference type="Gene3D" id="3.30.420.310">
    <property type="entry name" value="2-keto-3-deoxy-galactonokinase, C-terminal domain"/>
    <property type="match status" value="1"/>
</dbReference>
<dbReference type="Gene3D" id="3.30.420.300">
    <property type="entry name" value="2-keto-3-deoxy-galactonokinase, substrate binding domain"/>
    <property type="match status" value="1"/>
</dbReference>
<keyword evidence="1" id="KW-0808">Transferase</keyword>
<evidence type="ECO:0000313" key="2">
    <source>
        <dbReference type="Proteomes" id="UP000186609"/>
    </source>
</evidence>
<protein>
    <submittedName>
        <fullName evidence="1">2-dehydro-3-deoxygalactonokinase</fullName>
    </submittedName>
</protein>
<sequence>MVAVDWGTSSLRGALLDADGAVIEERPFSRGIMTVAPGEFPAVFEACFGDWLARSSGLCLVSGMAGSRQGWMEAPYCACPAGFAEVADQLAWIAAPPRGWRIAMVPGLSCEHTCAGLPAVPDVMRGEEVQIFGAMQLAGLRDGIFVLPGTHSKWATVQHGRITGFRTFMTGEVYALLSQHSILSRTIAADAPFDDAAFAQGLAQAQGQDQGNSGLLHHAFSARTLSLFGRMEAGPLASYLSGLVIGEELRANTASTLHANTEVVLIGSANLTRRYAQALGHQGVASRALGSEATWAGLRALAQAIT</sequence>
<gene>
    <name evidence="1" type="ORF">RD110_13200</name>
</gene>
<dbReference type="STRING" id="1842727.RD110_13200"/>
<evidence type="ECO:0000313" key="1">
    <source>
        <dbReference type="EMBL" id="APW40678.1"/>
    </source>
</evidence>
<organism evidence="1 2">
    <name type="scientific">Rhodoferax koreensis</name>
    <dbReference type="NCBI Taxonomy" id="1842727"/>
    <lineage>
        <taxon>Bacteria</taxon>
        <taxon>Pseudomonadati</taxon>
        <taxon>Pseudomonadota</taxon>
        <taxon>Betaproteobacteria</taxon>
        <taxon>Burkholderiales</taxon>
        <taxon>Comamonadaceae</taxon>
        <taxon>Rhodoferax</taxon>
    </lineage>
</organism>
<dbReference type="OrthoDB" id="256574at2"/>
<reference evidence="1 2" key="1">
    <citation type="submission" date="2017-01" db="EMBL/GenBank/DDBJ databases">
        <authorList>
            <person name="Mah S.A."/>
            <person name="Swanson W.J."/>
            <person name="Moy G.W."/>
            <person name="Vacquier V.D."/>
        </authorList>
    </citation>
    <scope>NUCLEOTIDE SEQUENCE [LARGE SCALE GENOMIC DNA]</scope>
    <source>
        <strain evidence="1 2">DCY110</strain>
    </source>
</reference>
<dbReference type="KEGG" id="rhy:RD110_13200"/>
<dbReference type="InterPro" id="IPR042258">
    <property type="entry name" value="DGOK_N"/>
</dbReference>
<keyword evidence="2" id="KW-1185">Reference proteome</keyword>
<dbReference type="AlphaFoldDB" id="A0A1P8K3V2"/>
<name>A0A1P8K3V2_9BURK</name>
<proteinExistence type="predicted"/>
<dbReference type="EMBL" id="CP019236">
    <property type="protein sequence ID" value="APW40678.1"/>
    <property type="molecule type" value="Genomic_DNA"/>
</dbReference>
<dbReference type="GO" id="GO:0008671">
    <property type="term" value="F:2-dehydro-3-deoxygalactonokinase activity"/>
    <property type="evidence" value="ECO:0007669"/>
    <property type="project" value="InterPro"/>
</dbReference>
<dbReference type="Proteomes" id="UP000186609">
    <property type="component" value="Chromosome"/>
</dbReference>
<dbReference type="InterPro" id="IPR007729">
    <property type="entry name" value="DGOK"/>
</dbReference>
<dbReference type="CDD" id="cd24012">
    <property type="entry name" value="ASKHA_NBD_KDGal-kinase"/>
    <property type="match status" value="1"/>
</dbReference>